<dbReference type="AlphaFoldDB" id="B3ERE9"/>
<sequence>MPHKLLKYLGVTLLIISTSQCLSKCSKNLPYNTVDIDLKWEQEPQTIALNNLDIEDVFGLTCHVPSENATYFLNAKDGNVWEFTPEGENGLTTKSITNVGNFSPDNSFVFAAGSTEEQALFFGNISETTIDIYKLESETWNQVIATQDLDTWFPDANVDTSKFIAACTVEIDGEKKGCIIVSLVSTNNDTQQLGCLLFTPSTSGLKSINIKSAYNTSIAPFSHFTGMVEVEKGKIFLGKGYENGTIDRYDLLSINDDNTLTVLSLDNPNLFTVHNRPTDDKRPTWNIFPLLLEGEFPIYKPIFTIFNDTDKERIICKLDGQSQYDFQKMALIPDPENEILGKPNLIIPFHNALYLLTTITAEDDTVEAVTYKAKLVIASNKP</sequence>
<dbReference type="STRING" id="452471.Aasi_0379"/>
<evidence type="ECO:0000313" key="2">
    <source>
        <dbReference type="Proteomes" id="UP000001227"/>
    </source>
</evidence>
<accession>B3ERE9</accession>
<dbReference type="HOGENOM" id="CLU_722877_0_0_10"/>
<evidence type="ECO:0000313" key="1">
    <source>
        <dbReference type="EMBL" id="ACE05801.1"/>
    </source>
</evidence>
<organism evidence="1 2">
    <name type="scientific">Amoebophilus asiaticus (strain 5a2)</name>
    <dbReference type="NCBI Taxonomy" id="452471"/>
    <lineage>
        <taxon>Bacteria</taxon>
        <taxon>Pseudomonadati</taxon>
        <taxon>Bacteroidota</taxon>
        <taxon>Cytophagia</taxon>
        <taxon>Cytophagales</taxon>
        <taxon>Amoebophilaceae</taxon>
        <taxon>Candidatus Amoebophilus</taxon>
    </lineage>
</organism>
<reference evidence="1 2" key="1">
    <citation type="journal article" date="2010" name="J. Bacteriol.">
        <title>The genome of the amoeba symbiont 'Candidatus Amoebophilus asiaticus' reveals common mechanisms for host cell interaction among amoeba-associated bacteria.</title>
        <authorList>
            <person name="Schmitz-Esser S."/>
            <person name="Tischler P."/>
            <person name="Arnold R."/>
            <person name="Montanaro J."/>
            <person name="Wagner M."/>
            <person name="Rattei T."/>
            <person name="Horn M."/>
        </authorList>
    </citation>
    <scope>NUCLEOTIDE SEQUENCE [LARGE SCALE GENOMIC DNA]</scope>
    <source>
        <strain evidence="1 2">5a2</strain>
    </source>
</reference>
<dbReference type="KEGG" id="aas:Aasi_0379"/>
<dbReference type="RefSeq" id="WP_012472561.1">
    <property type="nucleotide sequence ID" value="NC_010830.1"/>
</dbReference>
<name>B3ERE9_AMOA5</name>
<dbReference type="EMBL" id="CP001102">
    <property type="protein sequence ID" value="ACE05801.1"/>
    <property type="molecule type" value="Genomic_DNA"/>
</dbReference>
<protein>
    <submittedName>
        <fullName evidence="1">Uncharacterized protein</fullName>
    </submittedName>
</protein>
<keyword evidence="2" id="KW-1185">Reference proteome</keyword>
<dbReference type="Proteomes" id="UP000001227">
    <property type="component" value="Chromosome"/>
</dbReference>
<dbReference type="SUPFAM" id="SSF69322">
    <property type="entry name" value="Tricorn protease domain 2"/>
    <property type="match status" value="1"/>
</dbReference>
<gene>
    <name evidence="1" type="ordered locus">Aasi_0379</name>
</gene>
<proteinExistence type="predicted"/>